<keyword evidence="3" id="KW-1185">Reference proteome</keyword>
<protein>
    <submittedName>
        <fullName evidence="2">Uncharacterized protein</fullName>
    </submittedName>
</protein>
<dbReference type="EMBL" id="JAPCID010000016">
    <property type="protein sequence ID" value="MDA0138464.1"/>
    <property type="molecule type" value="Genomic_DNA"/>
</dbReference>
<feature type="transmembrane region" description="Helical" evidence="1">
    <location>
        <begin position="266"/>
        <end position="287"/>
    </location>
</feature>
<keyword evidence="1" id="KW-0472">Membrane</keyword>
<evidence type="ECO:0000256" key="1">
    <source>
        <dbReference type="SAM" id="Phobius"/>
    </source>
</evidence>
<dbReference type="InterPro" id="IPR018247">
    <property type="entry name" value="EF_Hand_1_Ca_BS"/>
</dbReference>
<comment type="caution">
    <text evidence="2">The sequence shown here is derived from an EMBL/GenBank/DDBJ whole genome shotgun (WGS) entry which is preliminary data.</text>
</comment>
<sequence>MAGRYALIAAPADDEDATALAGLLGDPRRGGYTVERAQDGEAVMRFLAARTPTDVVLVHTDRVPVDPEALAACRSTHVLVIAAGRRLAPEAGPGRAVLAGASTRAIVRVLRDGRADGNADGDITARELHNRLAHTMTLDFRDELETPFVVTHTQRHARARERELRRNRREHRQELSVRSLRVAAAAGGVALLGSLPLMWVFGGSGLEYAFAGDTAWPSRIAPLLCLLTALTGLGFAATRHGDTALAALVSASVGGIYGLMDRFAEPDLGLGVLIAFLALALLALSSLRAILRRLEYVGTAAFGAACLGYQVVGPRSVGVIVVAVFLLAAGLVGTRNV</sequence>
<gene>
    <name evidence="2" type="ORF">OJ962_13255</name>
</gene>
<feature type="transmembrane region" description="Helical" evidence="1">
    <location>
        <begin position="175"/>
        <end position="200"/>
    </location>
</feature>
<evidence type="ECO:0000313" key="2">
    <source>
        <dbReference type="EMBL" id="MDA0138464.1"/>
    </source>
</evidence>
<accession>A0ABT4RIS2</accession>
<feature type="transmembrane region" description="Helical" evidence="1">
    <location>
        <begin position="220"/>
        <end position="237"/>
    </location>
</feature>
<keyword evidence="1" id="KW-0812">Transmembrane</keyword>
<evidence type="ECO:0000313" key="3">
    <source>
        <dbReference type="Proteomes" id="UP001147700"/>
    </source>
</evidence>
<keyword evidence="1" id="KW-1133">Transmembrane helix</keyword>
<dbReference type="RefSeq" id="WP_202958472.1">
    <property type="nucleotide sequence ID" value="NZ_JAPCID010000016.1"/>
</dbReference>
<proteinExistence type="predicted"/>
<name>A0ABT4RIS2_9ACTN</name>
<organism evidence="2 3">
    <name type="scientific">Solirubrobacter deserti</name>
    <dbReference type="NCBI Taxonomy" id="2282478"/>
    <lineage>
        <taxon>Bacteria</taxon>
        <taxon>Bacillati</taxon>
        <taxon>Actinomycetota</taxon>
        <taxon>Thermoleophilia</taxon>
        <taxon>Solirubrobacterales</taxon>
        <taxon>Solirubrobacteraceae</taxon>
        <taxon>Solirubrobacter</taxon>
    </lineage>
</organism>
<dbReference type="Proteomes" id="UP001147700">
    <property type="component" value="Unassembled WGS sequence"/>
</dbReference>
<reference evidence="2" key="1">
    <citation type="submission" date="2022-10" db="EMBL/GenBank/DDBJ databases">
        <title>The WGS of Solirubrobacter sp. CPCC 204708.</title>
        <authorList>
            <person name="Jiang Z."/>
        </authorList>
    </citation>
    <scope>NUCLEOTIDE SEQUENCE</scope>
    <source>
        <strain evidence="2">CPCC 204708</strain>
    </source>
</reference>
<feature type="transmembrane region" description="Helical" evidence="1">
    <location>
        <begin position="244"/>
        <end position="260"/>
    </location>
</feature>
<dbReference type="PROSITE" id="PS00018">
    <property type="entry name" value="EF_HAND_1"/>
    <property type="match status" value="1"/>
</dbReference>
<feature type="transmembrane region" description="Helical" evidence="1">
    <location>
        <begin position="317"/>
        <end position="334"/>
    </location>
</feature>